<evidence type="ECO:0000256" key="4">
    <source>
        <dbReference type="ARBA" id="ARBA00023242"/>
    </source>
</evidence>
<evidence type="ECO:0000313" key="9">
    <source>
        <dbReference type="Proteomes" id="UP000794436"/>
    </source>
</evidence>
<dbReference type="InterPro" id="IPR036600">
    <property type="entry name" value="PAH_sf"/>
</dbReference>
<feature type="compositionally biased region" description="Acidic residues" evidence="6">
    <location>
        <begin position="1338"/>
        <end position="1350"/>
    </location>
</feature>
<feature type="compositionally biased region" description="Acidic residues" evidence="6">
    <location>
        <begin position="1384"/>
        <end position="1404"/>
    </location>
</feature>
<feature type="compositionally biased region" description="Low complexity" evidence="6">
    <location>
        <begin position="394"/>
        <end position="426"/>
    </location>
</feature>
<keyword evidence="4 5" id="KW-0539">Nucleus</keyword>
<dbReference type="InterPro" id="IPR013194">
    <property type="entry name" value="HDAC_interact_dom"/>
</dbReference>
<gene>
    <name evidence="8" type="ORF">Poli38472_003751</name>
</gene>
<feature type="compositionally biased region" description="Gly residues" evidence="6">
    <location>
        <begin position="135"/>
        <end position="148"/>
    </location>
</feature>
<dbReference type="Pfam" id="PF08295">
    <property type="entry name" value="Sin3_corepress"/>
    <property type="match status" value="1"/>
</dbReference>
<accession>A0A8K1FKF1</accession>
<evidence type="ECO:0000256" key="2">
    <source>
        <dbReference type="ARBA" id="ARBA00022491"/>
    </source>
</evidence>
<organism evidence="8 9">
    <name type="scientific">Pythium oligandrum</name>
    <name type="common">Mycoparasitic fungus</name>
    <dbReference type="NCBI Taxonomy" id="41045"/>
    <lineage>
        <taxon>Eukaryota</taxon>
        <taxon>Sar</taxon>
        <taxon>Stramenopiles</taxon>
        <taxon>Oomycota</taxon>
        <taxon>Peronosporomycetes</taxon>
        <taxon>Pythiales</taxon>
        <taxon>Pythiaceae</taxon>
        <taxon>Pythium</taxon>
    </lineage>
</organism>
<dbReference type="GO" id="GO:0000122">
    <property type="term" value="P:negative regulation of transcription by RNA polymerase II"/>
    <property type="evidence" value="ECO:0007669"/>
    <property type="project" value="TreeGrafter"/>
</dbReference>
<feature type="compositionally biased region" description="Basic and acidic residues" evidence="6">
    <location>
        <begin position="567"/>
        <end position="589"/>
    </location>
</feature>
<feature type="compositionally biased region" description="Polar residues" evidence="6">
    <location>
        <begin position="32"/>
        <end position="49"/>
    </location>
</feature>
<dbReference type="SUPFAM" id="SSF47762">
    <property type="entry name" value="PAH2 domain"/>
    <property type="match status" value="3"/>
</dbReference>
<dbReference type="InterPro" id="IPR003822">
    <property type="entry name" value="PAH"/>
</dbReference>
<sequence length="1509" mass="166235">MNPSYPGSSGDRGHGPPQPPSMGSGAGGLNKGGQSSHGPPHSFHSQPPLTQLAHPGHHSTGLHPLHGGSGHGTHGNSILHGGPPPLPPPPLTSTLGQGNTSRSPHHPLSGSLLHPPRSGLSGTGGPSVLNKPSGVPGGLGPNVSGGQGSSAASVLMSHRLTSQSMGQPGGNSGPSLPAPGGLKTVQSFDVRPPSPRRDGGGQGGQSNQSQGGKQQYGNDSGGDYYSTSSMSMGPPPPRHRELRVEDALLYLDQVKQQFGDQPDIYNQFLDVMKDFKAQTIDTPGVIMRVSSLFRGYPNLILGFNTFLPPGYRIRPDTSIEVIPQQMSRPMNAPPSMYSNVQAGPQGAQAMGQGVHRPPPVTIPPPYSPPSLSGSHHSKQPTPSRQNLAPGGHPGSQKMGSQQSKQGSKKPQQPLQPAGNAGAAQNQGGNGGRGSANPVEFDHAIHYVTTIKQRFADEPETYKEFLAILHTYQKEQRSIRQVLDQVSYLFRDHPDLLREFTFFLPDGVQAIATERLNIAAAKAEAMKEMAKSGKYPRDGYGYPQSSSRRDDGRMRGGDSPSAAAMKRTHGDELGDDLRGKSKDRRDRDMNKMLFNHKRSKRRSYDTKERRQFLALSDVLIDKEEWGIFEKIKKILPSRDSWREFLKCLELYSQEVLGRQEMLSLVKNLFGRHKDLVDEFDNLLCTHGEQKDPNEIWPFIPLAETDLSQCRRATPSYRGLPASYPVPPCSFRSKLEKAVCNDAWVSVPTGSEDFSFKNMRKNQYEEALFKCEDERFEIDMVIDANASTISVLEPLAREIEVLKEKDGSDDKLWNYVVDKGTFRVTHLNAISRIYGEAGAQILELLRKYPAGAIPVILKRLKQKDEEWRKARQDLNKQWKEVNEKNYHKSLDHSSFYFKQKDKKQTSMKVLVQEAKKKLEADEKKASDTKADAAAIKDNKAPPEAAAIADALKKEQADTATENGEKAPSSTEWKDHFKYRLAAVQIHKDAFGLLSYAAEKNLGVADKEKVSKVWQSFFSPFFHLEEEWLVRKPKHTTVSLEKAKMLRPGTEVTTDFGEGTVQYFNHERGVCVVNLPMGQGYLQPNAITIQETSDFPPSLAILDDEEDANKLQDKQKSTLFAPQHAYVFLRLYQMLHSRLERAFELCEKAKRNRHRRTINPAARALDHARASSSDLTGAEKTGDYQAFLTKLYALIDGSVDNTKYEDCCRSLMGSTSYFLFTMDKLVTLVLKQMQYMATDDTCQELLKLFAEQNTTKSSSTDIPDVEAYLAKTKGVFEGEGAYRLEFKPGVLRRTPLEPRVVTPAASSADFKIWAPSPRVRQQEPSKWLIEPELSIQYLGSVDDEGDDDDDDESPIATPPETPSQTPVFGSPYHESLDDGEIKKEDSQDADQDVEMESGVEASSDEEDNSSKDAAANILKKRARHSSEDDSASQDKRLKTDDDDKEEGEDDGTDEAMDDASADEVTSEHTASSDDGAKSDANSEKSKGDKVAEGASSTENGSSTSSKDDKASS</sequence>
<comment type="subcellular location">
    <subcellularLocation>
        <location evidence="1 5">Nucleus</location>
    </subcellularLocation>
</comment>
<feature type="compositionally biased region" description="Low complexity" evidence="6">
    <location>
        <begin position="341"/>
        <end position="355"/>
    </location>
</feature>
<dbReference type="PROSITE" id="PS51477">
    <property type="entry name" value="PAH"/>
    <property type="match status" value="3"/>
</dbReference>
<dbReference type="GO" id="GO:0003714">
    <property type="term" value="F:transcription corepressor activity"/>
    <property type="evidence" value="ECO:0007669"/>
    <property type="project" value="InterPro"/>
</dbReference>
<evidence type="ECO:0000313" key="8">
    <source>
        <dbReference type="EMBL" id="TMW65986.1"/>
    </source>
</evidence>
<dbReference type="GO" id="GO:0000118">
    <property type="term" value="C:histone deacetylase complex"/>
    <property type="evidence" value="ECO:0007669"/>
    <property type="project" value="TreeGrafter"/>
</dbReference>
<feature type="compositionally biased region" description="Basic and acidic residues" evidence="6">
    <location>
        <begin position="1467"/>
        <end position="1488"/>
    </location>
</feature>
<feature type="compositionally biased region" description="Pro residues" evidence="6">
    <location>
        <begin position="356"/>
        <end position="368"/>
    </location>
</feature>
<name>A0A8K1FKF1_PYTOL</name>
<dbReference type="FunFam" id="1.20.1160.11:FF:000001">
    <property type="entry name" value="Paired amphipathic helix protein Sin3"/>
    <property type="match status" value="1"/>
</dbReference>
<dbReference type="GO" id="GO:0000785">
    <property type="term" value="C:chromatin"/>
    <property type="evidence" value="ECO:0007669"/>
    <property type="project" value="TreeGrafter"/>
</dbReference>
<keyword evidence="2" id="KW-0678">Repressor</keyword>
<feature type="compositionally biased region" description="Low complexity" evidence="6">
    <location>
        <begin position="1489"/>
        <end position="1501"/>
    </location>
</feature>
<dbReference type="Pfam" id="PF16879">
    <property type="entry name" value="Sin3a_C"/>
    <property type="match status" value="1"/>
</dbReference>
<dbReference type="Gene3D" id="1.20.1160.11">
    <property type="entry name" value="Paired amphipathic helix"/>
    <property type="match status" value="3"/>
</dbReference>
<feature type="region of interest" description="Disordered" evidence="6">
    <location>
        <begin position="1"/>
        <end position="239"/>
    </location>
</feature>
<comment type="caution">
    <text evidence="8">The sequence shown here is derived from an EMBL/GenBank/DDBJ whole genome shotgun (WGS) entry which is preliminary data.</text>
</comment>
<feature type="compositionally biased region" description="Polar residues" evidence="6">
    <location>
        <begin position="92"/>
        <end position="102"/>
    </location>
</feature>
<evidence type="ECO:0000256" key="6">
    <source>
        <dbReference type="SAM" id="MobiDB-lite"/>
    </source>
</evidence>
<keyword evidence="9" id="KW-1185">Reference proteome</keyword>
<dbReference type="InterPro" id="IPR039774">
    <property type="entry name" value="Sin3-like"/>
</dbReference>
<dbReference type="EMBL" id="SPLM01000036">
    <property type="protein sequence ID" value="TMW65986.1"/>
    <property type="molecule type" value="Genomic_DNA"/>
</dbReference>
<dbReference type="InterPro" id="IPR031693">
    <property type="entry name" value="Sin3_C"/>
</dbReference>
<dbReference type="PANTHER" id="PTHR12346">
    <property type="entry name" value="SIN3B-RELATED"/>
    <property type="match status" value="1"/>
</dbReference>
<feature type="region of interest" description="Disordered" evidence="6">
    <location>
        <begin position="532"/>
        <end position="591"/>
    </location>
</feature>
<evidence type="ECO:0000256" key="3">
    <source>
        <dbReference type="ARBA" id="ARBA00022737"/>
    </source>
</evidence>
<feature type="compositionally biased region" description="Basic and acidic residues" evidence="6">
    <location>
        <begin position="546"/>
        <end position="555"/>
    </location>
</feature>
<dbReference type="FunFam" id="1.20.1160.11:FF:000003">
    <property type="entry name" value="Paired amphipathic helix SIN3-like protein"/>
    <property type="match status" value="1"/>
</dbReference>
<feature type="compositionally biased region" description="Pro residues" evidence="6">
    <location>
        <begin position="82"/>
        <end position="91"/>
    </location>
</feature>
<protein>
    <recommendedName>
        <fullName evidence="7">Histone deacetylase interacting domain-containing protein</fullName>
    </recommendedName>
</protein>
<evidence type="ECO:0000256" key="1">
    <source>
        <dbReference type="ARBA" id="ARBA00004123"/>
    </source>
</evidence>
<dbReference type="SMART" id="SM00761">
    <property type="entry name" value="HDAC_interact"/>
    <property type="match status" value="1"/>
</dbReference>
<keyword evidence="3" id="KW-0677">Repeat</keyword>
<feature type="compositionally biased region" description="Basic and acidic residues" evidence="6">
    <location>
        <begin position="1421"/>
        <end position="1438"/>
    </location>
</feature>
<dbReference type="OrthoDB" id="10265969at2759"/>
<dbReference type="Pfam" id="PF02671">
    <property type="entry name" value="PAH"/>
    <property type="match status" value="3"/>
</dbReference>
<dbReference type="PANTHER" id="PTHR12346:SF0">
    <property type="entry name" value="SIN3A, ISOFORM G"/>
    <property type="match status" value="1"/>
</dbReference>
<dbReference type="Proteomes" id="UP000794436">
    <property type="component" value="Unassembled WGS sequence"/>
</dbReference>
<feature type="compositionally biased region" description="Acidic residues" evidence="6">
    <location>
        <begin position="1439"/>
        <end position="1458"/>
    </location>
</feature>
<feature type="compositionally biased region" description="Basic and acidic residues" evidence="6">
    <location>
        <begin position="1371"/>
        <end position="1383"/>
    </location>
</feature>
<evidence type="ECO:0000256" key="5">
    <source>
        <dbReference type="PROSITE-ProRule" id="PRU00810"/>
    </source>
</evidence>
<proteinExistence type="predicted"/>
<reference evidence="8" key="1">
    <citation type="submission" date="2019-03" db="EMBL/GenBank/DDBJ databases">
        <title>Long read genome sequence of the mycoparasitic Pythium oligandrum ATCC 38472 isolated from sugarbeet rhizosphere.</title>
        <authorList>
            <person name="Gaulin E."/>
        </authorList>
    </citation>
    <scope>NUCLEOTIDE SEQUENCE</scope>
    <source>
        <strain evidence="8">ATCC 38472_TT</strain>
    </source>
</reference>
<feature type="region of interest" description="Disordered" evidence="6">
    <location>
        <begin position="330"/>
        <end position="437"/>
    </location>
</feature>
<feature type="domain" description="Histone deacetylase interacting" evidence="7">
    <location>
        <begin position="707"/>
        <end position="807"/>
    </location>
</feature>
<evidence type="ECO:0000259" key="7">
    <source>
        <dbReference type="SMART" id="SM00761"/>
    </source>
</evidence>
<feature type="compositionally biased region" description="Low complexity" evidence="6">
    <location>
        <begin position="205"/>
        <end position="218"/>
    </location>
</feature>
<feature type="region of interest" description="Disordered" evidence="6">
    <location>
        <begin position="1336"/>
        <end position="1509"/>
    </location>
</feature>